<comment type="caution">
    <text evidence="1">The sequence shown here is derived from an EMBL/GenBank/DDBJ whole genome shotgun (WGS) entry which is preliminary data.</text>
</comment>
<gene>
    <name evidence="1" type="ORF">ACAOBT_LOCUS25092</name>
</gene>
<name>A0A9P0LME7_ACAOB</name>
<reference evidence="1" key="1">
    <citation type="submission" date="2022-03" db="EMBL/GenBank/DDBJ databases">
        <authorList>
            <person name="Sayadi A."/>
        </authorList>
    </citation>
    <scope>NUCLEOTIDE SEQUENCE</scope>
</reference>
<protein>
    <submittedName>
        <fullName evidence="1">Uncharacterized protein</fullName>
    </submittedName>
</protein>
<keyword evidence="2" id="KW-1185">Reference proteome</keyword>
<proteinExistence type="predicted"/>
<evidence type="ECO:0000313" key="1">
    <source>
        <dbReference type="EMBL" id="CAH1999623.1"/>
    </source>
</evidence>
<evidence type="ECO:0000313" key="2">
    <source>
        <dbReference type="Proteomes" id="UP001152888"/>
    </source>
</evidence>
<accession>A0A9P0LME7</accession>
<dbReference type="Proteomes" id="UP001152888">
    <property type="component" value="Unassembled WGS sequence"/>
</dbReference>
<sequence>MKSKELMTPPIADKKDRTIQRLTLIIESQAQQLKELTETVK</sequence>
<dbReference type="AlphaFoldDB" id="A0A9P0LME7"/>
<dbReference type="EMBL" id="CAKOFQ010007374">
    <property type="protein sequence ID" value="CAH1999623.1"/>
    <property type="molecule type" value="Genomic_DNA"/>
</dbReference>
<organism evidence="1 2">
    <name type="scientific">Acanthoscelides obtectus</name>
    <name type="common">Bean weevil</name>
    <name type="synonym">Bruchus obtectus</name>
    <dbReference type="NCBI Taxonomy" id="200917"/>
    <lineage>
        <taxon>Eukaryota</taxon>
        <taxon>Metazoa</taxon>
        <taxon>Ecdysozoa</taxon>
        <taxon>Arthropoda</taxon>
        <taxon>Hexapoda</taxon>
        <taxon>Insecta</taxon>
        <taxon>Pterygota</taxon>
        <taxon>Neoptera</taxon>
        <taxon>Endopterygota</taxon>
        <taxon>Coleoptera</taxon>
        <taxon>Polyphaga</taxon>
        <taxon>Cucujiformia</taxon>
        <taxon>Chrysomeloidea</taxon>
        <taxon>Chrysomelidae</taxon>
        <taxon>Bruchinae</taxon>
        <taxon>Bruchini</taxon>
        <taxon>Acanthoscelides</taxon>
    </lineage>
</organism>